<dbReference type="EMBL" id="RJJG01000003">
    <property type="protein sequence ID" value="RNI09728.1"/>
    <property type="molecule type" value="Genomic_DNA"/>
</dbReference>
<feature type="transmembrane region" description="Helical" evidence="1">
    <location>
        <begin position="421"/>
        <end position="438"/>
    </location>
</feature>
<feature type="transmembrane region" description="Helical" evidence="1">
    <location>
        <begin position="246"/>
        <end position="277"/>
    </location>
</feature>
<feature type="transmembrane region" description="Helical" evidence="1">
    <location>
        <begin position="340"/>
        <end position="361"/>
    </location>
</feature>
<reference evidence="3 4" key="1">
    <citation type="submission" date="2018-10" db="EMBL/GenBank/DDBJ databases">
        <title>Cultivation of a novel Methanohalophilus strain from Kebrit Deep of the Red Sea and a genomic comparison of members of the genus Methanohalophilus.</title>
        <authorList>
            <person name="Guan Y."/>
            <person name="Ngugi D.K."/>
            <person name="Stingl U."/>
        </authorList>
    </citation>
    <scope>NUCLEOTIDE SEQUENCE [LARGE SCALE GENOMIC DNA]</scope>
    <source>
        <strain evidence="3 4">DSM 3094</strain>
    </source>
</reference>
<dbReference type="InterPro" id="IPR002823">
    <property type="entry name" value="DUF112_TM"/>
</dbReference>
<feature type="transmembrane region" description="Helical" evidence="1">
    <location>
        <begin position="207"/>
        <end position="226"/>
    </location>
</feature>
<keyword evidence="1" id="KW-0812">Transmembrane</keyword>
<evidence type="ECO:0000256" key="1">
    <source>
        <dbReference type="SAM" id="Phobius"/>
    </source>
</evidence>
<feature type="transmembrane region" description="Helical" evidence="1">
    <location>
        <begin position="34"/>
        <end position="59"/>
    </location>
</feature>
<feature type="transmembrane region" description="Helical" evidence="1">
    <location>
        <begin position="136"/>
        <end position="153"/>
    </location>
</feature>
<name>A0A3M9LB77_9EURY</name>
<comment type="caution">
    <text evidence="3">The sequence shown here is derived from an EMBL/GenBank/DDBJ whole genome shotgun (WGS) entry which is preliminary data.</text>
</comment>
<gene>
    <name evidence="3" type="ORF">EFE40_03505</name>
</gene>
<sequence length="439" mass="47261">MMTVEISLILLSILAGFLLGIVSGLIPGIHTNNFALILVGISPVLLNQGVEPLYVAIIVLSNSISHTFHDIIPAIFLGAPNDDMALAVLPGHRLLLDGYGAEAVRLSALGSAGSVAFALIMAYPLVFFFTNAYDTIQENMAWILIAISAILILTEKGEYVTGQGSLASFRYKGYALCLFILSGLLGYFAFEMEYLATPILKYGETSILLPILSGLFGASQLAISLMSDSHIPSENISRMQLSVKRILRGIISGSFAGSIVAWLPGISASIATVVARFTIPKEIDRDNIEDELEDSKEFIVSISGVNTANSIFGLFALAMIGKTRSGAMVAVNRLLDTATIESRSILLFLIAIVAAALLSYLSTITIGNNVHHVLKKIEYRKLCFAVITGLTIMVALLTGIFGILLFLTATTIGMLPPFMKIRRSHLMGVILLPVILYFI</sequence>
<feature type="transmembrane region" description="Helical" evidence="1">
    <location>
        <begin position="382"/>
        <end position="409"/>
    </location>
</feature>
<feature type="domain" description="DUF112" evidence="2">
    <location>
        <begin position="10"/>
        <end position="427"/>
    </location>
</feature>
<keyword evidence="1" id="KW-1133">Transmembrane helix</keyword>
<dbReference type="PANTHER" id="PTHR42204:SF1">
    <property type="entry name" value="INTEGRAL MEMBRANE PROTEIN"/>
    <property type="match status" value="1"/>
</dbReference>
<feature type="transmembrane region" description="Helical" evidence="1">
    <location>
        <begin position="298"/>
        <end position="320"/>
    </location>
</feature>
<dbReference type="Proteomes" id="UP000267921">
    <property type="component" value="Unassembled WGS sequence"/>
</dbReference>
<proteinExistence type="predicted"/>
<dbReference type="Pfam" id="PF01970">
    <property type="entry name" value="TctA"/>
    <property type="match status" value="1"/>
</dbReference>
<evidence type="ECO:0000313" key="3">
    <source>
        <dbReference type="EMBL" id="RNI09728.1"/>
    </source>
</evidence>
<protein>
    <recommendedName>
        <fullName evidence="2">DUF112 domain-containing protein</fullName>
    </recommendedName>
</protein>
<feature type="transmembrane region" description="Helical" evidence="1">
    <location>
        <begin position="173"/>
        <end position="195"/>
    </location>
</feature>
<accession>A0A3M9LB77</accession>
<dbReference type="PANTHER" id="PTHR42204">
    <property type="entry name" value="INTEGRAL MEMBRANE PROTEIN"/>
    <property type="match status" value="1"/>
</dbReference>
<dbReference type="AlphaFoldDB" id="A0A3M9LB77"/>
<evidence type="ECO:0000259" key="2">
    <source>
        <dbReference type="Pfam" id="PF01970"/>
    </source>
</evidence>
<keyword evidence="1" id="KW-0472">Membrane</keyword>
<evidence type="ECO:0000313" key="4">
    <source>
        <dbReference type="Proteomes" id="UP000267921"/>
    </source>
</evidence>
<organism evidence="3 4">
    <name type="scientific">Methanohalophilus halophilus</name>
    <dbReference type="NCBI Taxonomy" id="2177"/>
    <lineage>
        <taxon>Archaea</taxon>
        <taxon>Methanobacteriati</taxon>
        <taxon>Methanobacteriota</taxon>
        <taxon>Stenosarchaea group</taxon>
        <taxon>Methanomicrobia</taxon>
        <taxon>Methanosarcinales</taxon>
        <taxon>Methanosarcinaceae</taxon>
        <taxon>Methanohalophilus</taxon>
    </lineage>
</organism>
<feature type="transmembrane region" description="Helical" evidence="1">
    <location>
        <begin position="109"/>
        <end position="129"/>
    </location>
</feature>